<evidence type="ECO:0000313" key="2">
    <source>
        <dbReference type="Proteomes" id="UP000516412"/>
    </source>
</evidence>
<name>A0A7H1MD20_9NEIS</name>
<dbReference type="KEGG" id="nmus:H7A79_1018"/>
<organism evidence="1 2">
    <name type="scientific">Neisseria musculi</name>
    <dbReference type="NCBI Taxonomy" id="1815583"/>
    <lineage>
        <taxon>Bacteria</taxon>
        <taxon>Pseudomonadati</taxon>
        <taxon>Pseudomonadota</taxon>
        <taxon>Betaproteobacteria</taxon>
        <taxon>Neisseriales</taxon>
        <taxon>Neisseriaceae</taxon>
        <taxon>Neisseria</taxon>
    </lineage>
</organism>
<protein>
    <submittedName>
        <fullName evidence="1">Uncharacterized protein</fullName>
    </submittedName>
</protein>
<dbReference type="EMBL" id="CP060414">
    <property type="protein sequence ID" value="QNT59535.1"/>
    <property type="molecule type" value="Genomic_DNA"/>
</dbReference>
<dbReference type="AlphaFoldDB" id="A0A7H1MD20"/>
<keyword evidence="2" id="KW-1185">Reference proteome</keyword>
<dbReference type="Proteomes" id="UP000516412">
    <property type="component" value="Chromosome"/>
</dbReference>
<sequence>MKQDFQKIGKSYATAAAEIGCSKPMLVAVVNHGKWPKKGADQAAREVETVF</sequence>
<accession>A0A7H1MD20</accession>
<gene>
    <name evidence="1" type="ORF">H7A79_1018</name>
</gene>
<proteinExistence type="predicted"/>
<reference evidence="1" key="1">
    <citation type="submission" date="2024-06" db="EMBL/GenBank/DDBJ databases">
        <title>Complete Genome Sequence of mouse commensal type strain Neisseria musculi.</title>
        <authorList>
            <person name="Thapa E."/>
            <person name="Aluvathingal J."/>
            <person name="Nadendla S."/>
            <person name="Mehta A."/>
            <person name="Tettelin H."/>
            <person name="Weyand N.J."/>
        </authorList>
    </citation>
    <scope>NUCLEOTIDE SEQUENCE</scope>
    <source>
        <strain evidence="1">NW831</strain>
    </source>
</reference>
<evidence type="ECO:0000313" key="1">
    <source>
        <dbReference type="EMBL" id="QNT59535.1"/>
    </source>
</evidence>